<evidence type="ECO:0000256" key="1">
    <source>
        <dbReference type="SAM" id="Phobius"/>
    </source>
</evidence>
<gene>
    <name evidence="2" type="ORF">CYMTET_29664</name>
</gene>
<accession>A0AAE0FKB1</accession>
<feature type="non-terminal residue" evidence="2">
    <location>
        <position position="174"/>
    </location>
</feature>
<proteinExistence type="predicted"/>
<keyword evidence="3" id="KW-1185">Reference proteome</keyword>
<evidence type="ECO:0000313" key="2">
    <source>
        <dbReference type="EMBL" id="KAK3261427.1"/>
    </source>
</evidence>
<dbReference type="AlphaFoldDB" id="A0AAE0FKB1"/>
<evidence type="ECO:0000313" key="3">
    <source>
        <dbReference type="Proteomes" id="UP001190700"/>
    </source>
</evidence>
<dbReference type="Proteomes" id="UP001190700">
    <property type="component" value="Unassembled WGS sequence"/>
</dbReference>
<sequence length="174" mass="19893">MASRAAVHETLQAESIQEKHAEIEAEDFVPEQEDDEQTSSKVIQFLNEVYKERRSTRYSYADLLLFISYFVLYILVLFLQRSPGAEYKVREGIVEVLLPKDENGDPETSFTSHTEIYTWLKEQVVEEFWTEPVCGNNVCEDPLEFAAFGIYGCQTDCGVANTTTCNLILDTRLA</sequence>
<keyword evidence="1" id="KW-0812">Transmembrane</keyword>
<feature type="transmembrane region" description="Helical" evidence="1">
    <location>
        <begin position="60"/>
        <end position="79"/>
    </location>
</feature>
<keyword evidence="1" id="KW-0472">Membrane</keyword>
<comment type="caution">
    <text evidence="2">The sequence shown here is derived from an EMBL/GenBank/DDBJ whole genome shotgun (WGS) entry which is preliminary data.</text>
</comment>
<reference evidence="2 3" key="1">
    <citation type="journal article" date="2015" name="Genome Biol. Evol.">
        <title>Comparative Genomics of a Bacterivorous Green Alga Reveals Evolutionary Causalities and Consequences of Phago-Mixotrophic Mode of Nutrition.</title>
        <authorList>
            <person name="Burns J.A."/>
            <person name="Paasch A."/>
            <person name="Narechania A."/>
            <person name="Kim E."/>
        </authorList>
    </citation>
    <scope>NUCLEOTIDE SEQUENCE [LARGE SCALE GENOMIC DNA]</scope>
    <source>
        <strain evidence="2 3">PLY_AMNH</strain>
    </source>
</reference>
<organism evidence="2 3">
    <name type="scientific">Cymbomonas tetramitiformis</name>
    <dbReference type="NCBI Taxonomy" id="36881"/>
    <lineage>
        <taxon>Eukaryota</taxon>
        <taxon>Viridiplantae</taxon>
        <taxon>Chlorophyta</taxon>
        <taxon>Pyramimonadophyceae</taxon>
        <taxon>Pyramimonadales</taxon>
        <taxon>Pyramimonadaceae</taxon>
        <taxon>Cymbomonas</taxon>
    </lineage>
</organism>
<name>A0AAE0FKB1_9CHLO</name>
<protein>
    <submittedName>
        <fullName evidence="2">TRP-like ion channel Pkd2</fullName>
    </submittedName>
</protein>
<keyword evidence="1" id="KW-1133">Transmembrane helix</keyword>
<dbReference type="EMBL" id="LGRX02016897">
    <property type="protein sequence ID" value="KAK3261427.1"/>
    <property type="molecule type" value="Genomic_DNA"/>
</dbReference>